<evidence type="ECO:0000313" key="2">
    <source>
        <dbReference type="Proteomes" id="UP000786693"/>
    </source>
</evidence>
<sequence>MPNLVSIEPNPDYKAVTDKKPDAKKVAAYKAVVARGVLKNVAEATAMENIRQSGGMYRLVSTAKPVSKPVDPIEDMDRQDLILAAASLGIKIEKGTTQAALRAQVKAATEEIVFADDE</sequence>
<evidence type="ECO:0008006" key="3">
    <source>
        <dbReference type="Google" id="ProtNLM"/>
    </source>
</evidence>
<reference evidence="1 2" key="1">
    <citation type="submission" date="2021-05" db="EMBL/GenBank/DDBJ databases">
        <title>Bacteria Genome sequencing.</title>
        <authorList>
            <person name="Takabe Y."/>
            <person name="Nakajima Y."/>
            <person name="Suzuki S."/>
            <person name="Shiozaki T."/>
        </authorList>
    </citation>
    <scope>NUCLEOTIDE SEQUENCE [LARGE SCALE GENOMIC DNA]</scope>
    <source>
        <strain evidence="1 2">AI_62</strain>
    </source>
</reference>
<dbReference type="Proteomes" id="UP000786693">
    <property type="component" value="Unassembled WGS sequence"/>
</dbReference>
<comment type="caution">
    <text evidence="1">The sequence shown here is derived from an EMBL/GenBank/DDBJ whole genome shotgun (WGS) entry which is preliminary data.</text>
</comment>
<evidence type="ECO:0000313" key="1">
    <source>
        <dbReference type="EMBL" id="GIT93749.1"/>
    </source>
</evidence>
<keyword evidence="2" id="KW-1185">Reference proteome</keyword>
<organism evidence="1 2">
    <name type="scientific">Jannaschia pagri</name>
    <dbReference type="NCBI Taxonomy" id="2829797"/>
    <lineage>
        <taxon>Bacteria</taxon>
        <taxon>Pseudomonadati</taxon>
        <taxon>Pseudomonadota</taxon>
        <taxon>Alphaproteobacteria</taxon>
        <taxon>Rhodobacterales</taxon>
        <taxon>Roseobacteraceae</taxon>
        <taxon>Jannaschia</taxon>
    </lineage>
</organism>
<dbReference type="EMBL" id="BPFH01000001">
    <property type="protein sequence ID" value="GIT93749.1"/>
    <property type="molecule type" value="Genomic_DNA"/>
</dbReference>
<protein>
    <recommendedName>
        <fullName evidence="3">Terminase small subunit</fullName>
    </recommendedName>
</protein>
<dbReference type="RefSeq" id="WP_220747262.1">
    <property type="nucleotide sequence ID" value="NZ_BPFH01000001.1"/>
</dbReference>
<proteinExistence type="predicted"/>
<gene>
    <name evidence="1" type="ORF">JANAI62_03720</name>
</gene>
<accession>A0ABQ4NHT3</accession>
<name>A0ABQ4NHT3_9RHOB</name>